<evidence type="ECO:0000256" key="2">
    <source>
        <dbReference type="ARBA" id="ARBA00023002"/>
    </source>
</evidence>
<protein>
    <submittedName>
        <fullName evidence="4">SDR family NAD(P)-dependent oxidoreductase</fullName>
    </submittedName>
</protein>
<dbReference type="SUPFAM" id="SSF51735">
    <property type="entry name" value="NAD(P)-binding Rossmann-fold domains"/>
    <property type="match status" value="1"/>
</dbReference>
<accession>A0A9X1TII3</accession>
<keyword evidence="5" id="KW-1185">Reference proteome</keyword>
<organism evidence="4 5">
    <name type="scientific">Dyadobacter chenwenxiniae</name>
    <dbReference type="NCBI Taxonomy" id="2906456"/>
    <lineage>
        <taxon>Bacteria</taxon>
        <taxon>Pseudomonadati</taxon>
        <taxon>Bacteroidota</taxon>
        <taxon>Cytophagia</taxon>
        <taxon>Cytophagales</taxon>
        <taxon>Spirosomataceae</taxon>
        <taxon>Dyadobacter</taxon>
    </lineage>
</organism>
<sequence length="240" mass="26104">METANNTIFISGGSAGIGLEIARNFNEKGNKVIINGRDEDRLRHALKSLPGAVAMAGDMSIADERVRIVDSLQQQYPQTNIIINNAGTANFYSLDQIKDSFDFAQQEINTNYLAIVHFTELMLPGLLEKERSAIVNVTSQAAYRPFSVAPTYAASKAALHFYTQSLRSALAQSNIKIFELIPPLVNTEFSTAIGGASRGIPPLEVAEELINAFKIDQLDVPVGKAKAIHTVIQNALKTLS</sequence>
<dbReference type="Proteomes" id="UP001139000">
    <property type="component" value="Unassembled WGS sequence"/>
</dbReference>
<dbReference type="AlphaFoldDB" id="A0A9X1TII3"/>
<dbReference type="GO" id="GO:0016020">
    <property type="term" value="C:membrane"/>
    <property type="evidence" value="ECO:0007669"/>
    <property type="project" value="TreeGrafter"/>
</dbReference>
<evidence type="ECO:0000313" key="4">
    <source>
        <dbReference type="EMBL" id="MCF0065544.1"/>
    </source>
</evidence>
<dbReference type="InterPro" id="IPR036291">
    <property type="entry name" value="NAD(P)-bd_dom_sf"/>
</dbReference>
<dbReference type="EMBL" id="JAJTTC010000012">
    <property type="protein sequence ID" value="MCF0065544.1"/>
    <property type="molecule type" value="Genomic_DNA"/>
</dbReference>
<comment type="similarity">
    <text evidence="1 3">Belongs to the short-chain dehydrogenases/reductases (SDR) family.</text>
</comment>
<proteinExistence type="inferred from homology"/>
<dbReference type="PROSITE" id="PS00061">
    <property type="entry name" value="ADH_SHORT"/>
    <property type="match status" value="1"/>
</dbReference>
<dbReference type="Gene3D" id="3.40.50.720">
    <property type="entry name" value="NAD(P)-binding Rossmann-like Domain"/>
    <property type="match status" value="1"/>
</dbReference>
<dbReference type="Pfam" id="PF00106">
    <property type="entry name" value="adh_short"/>
    <property type="match status" value="1"/>
</dbReference>
<evidence type="ECO:0000313" key="5">
    <source>
        <dbReference type="Proteomes" id="UP001139000"/>
    </source>
</evidence>
<reference evidence="4" key="1">
    <citation type="submission" date="2021-12" db="EMBL/GenBank/DDBJ databases">
        <title>Novel species in genus Dyadobacter.</title>
        <authorList>
            <person name="Ma C."/>
        </authorList>
    </citation>
    <scope>NUCLEOTIDE SEQUENCE</scope>
    <source>
        <strain evidence="4">LJ419</strain>
    </source>
</reference>
<dbReference type="PANTHER" id="PTHR44196">
    <property type="entry name" value="DEHYDROGENASE/REDUCTASE SDR FAMILY MEMBER 7B"/>
    <property type="match status" value="1"/>
</dbReference>
<dbReference type="PRINTS" id="PR00081">
    <property type="entry name" value="GDHRDH"/>
</dbReference>
<gene>
    <name evidence="4" type="ORF">LXM26_28775</name>
</gene>
<comment type="caution">
    <text evidence="4">The sequence shown here is derived from an EMBL/GenBank/DDBJ whole genome shotgun (WGS) entry which is preliminary data.</text>
</comment>
<dbReference type="PRINTS" id="PR00080">
    <property type="entry name" value="SDRFAMILY"/>
</dbReference>
<evidence type="ECO:0000256" key="3">
    <source>
        <dbReference type="RuleBase" id="RU000363"/>
    </source>
</evidence>
<dbReference type="GO" id="GO:0016491">
    <property type="term" value="F:oxidoreductase activity"/>
    <property type="evidence" value="ECO:0007669"/>
    <property type="project" value="UniProtKB-KW"/>
</dbReference>
<dbReference type="InterPro" id="IPR020904">
    <property type="entry name" value="Sc_DH/Rdtase_CS"/>
</dbReference>
<evidence type="ECO:0000256" key="1">
    <source>
        <dbReference type="ARBA" id="ARBA00006484"/>
    </source>
</evidence>
<dbReference type="RefSeq" id="WP_234658536.1">
    <property type="nucleotide sequence ID" value="NZ_CP094997.1"/>
</dbReference>
<name>A0A9X1TII3_9BACT</name>
<dbReference type="PANTHER" id="PTHR44196:SF1">
    <property type="entry name" value="DEHYDROGENASE_REDUCTASE SDR FAMILY MEMBER 7B"/>
    <property type="match status" value="1"/>
</dbReference>
<keyword evidence="2" id="KW-0560">Oxidoreductase</keyword>
<dbReference type="InterPro" id="IPR002347">
    <property type="entry name" value="SDR_fam"/>
</dbReference>